<comment type="caution">
    <text evidence="2">The sequence shown here is derived from an EMBL/GenBank/DDBJ whole genome shotgun (WGS) entry which is preliminary data.</text>
</comment>
<accession>A0ABP5BU26</accession>
<protein>
    <submittedName>
        <fullName evidence="2">Uncharacterized protein</fullName>
    </submittedName>
</protein>
<evidence type="ECO:0000313" key="3">
    <source>
        <dbReference type="Proteomes" id="UP001499933"/>
    </source>
</evidence>
<keyword evidence="3" id="KW-1185">Reference proteome</keyword>
<organism evidence="2 3">
    <name type="scientific">Microbacterium deminutum</name>
    <dbReference type="NCBI Taxonomy" id="344164"/>
    <lineage>
        <taxon>Bacteria</taxon>
        <taxon>Bacillati</taxon>
        <taxon>Actinomycetota</taxon>
        <taxon>Actinomycetes</taxon>
        <taxon>Micrococcales</taxon>
        <taxon>Microbacteriaceae</taxon>
        <taxon>Microbacterium</taxon>
    </lineage>
</organism>
<dbReference type="EMBL" id="BAAAOG010000002">
    <property type="protein sequence ID" value="GAA1952617.1"/>
    <property type="molecule type" value="Genomic_DNA"/>
</dbReference>
<feature type="region of interest" description="Disordered" evidence="1">
    <location>
        <begin position="137"/>
        <end position="158"/>
    </location>
</feature>
<gene>
    <name evidence="2" type="ORF">GCM10009776_13140</name>
</gene>
<dbReference type="Proteomes" id="UP001499933">
    <property type="component" value="Unassembled WGS sequence"/>
</dbReference>
<name>A0ABP5BU26_9MICO</name>
<sequence length="158" mass="16459">MATRTGGPGAPVCSVGKRGLAPAREAMDDGGFAQPHPANLPGGHDGGVMALHYMGDSVLVTDDVCGALLRYARALAETQASDVITVPIVASTGESISAEFLLGPASQLYATHATDGVDEQTHADVVAELDRRSRALHPTAVSEHLSGRRPPEFTQDFE</sequence>
<evidence type="ECO:0000313" key="2">
    <source>
        <dbReference type="EMBL" id="GAA1952617.1"/>
    </source>
</evidence>
<reference evidence="3" key="1">
    <citation type="journal article" date="2019" name="Int. J. Syst. Evol. Microbiol.">
        <title>The Global Catalogue of Microorganisms (GCM) 10K type strain sequencing project: providing services to taxonomists for standard genome sequencing and annotation.</title>
        <authorList>
            <consortium name="The Broad Institute Genomics Platform"/>
            <consortium name="The Broad Institute Genome Sequencing Center for Infectious Disease"/>
            <person name="Wu L."/>
            <person name="Ma J."/>
        </authorList>
    </citation>
    <scope>NUCLEOTIDE SEQUENCE [LARGE SCALE GENOMIC DNA]</scope>
    <source>
        <strain evidence="3">JCM 14901</strain>
    </source>
</reference>
<proteinExistence type="predicted"/>
<evidence type="ECO:0000256" key="1">
    <source>
        <dbReference type="SAM" id="MobiDB-lite"/>
    </source>
</evidence>